<dbReference type="EMBL" id="FWXZ01000001">
    <property type="protein sequence ID" value="SMC36776.1"/>
    <property type="molecule type" value="Genomic_DNA"/>
</dbReference>
<reference evidence="1" key="1">
    <citation type="submission" date="2017-04" db="EMBL/GenBank/DDBJ databases">
        <authorList>
            <person name="Varghese N."/>
            <person name="Submissions S."/>
        </authorList>
    </citation>
    <scope>NUCLEOTIDE SEQUENCE</scope>
    <source>
        <strain evidence="1">WTE2008</strain>
    </source>
</reference>
<keyword evidence="2" id="KW-1185">Reference proteome</keyword>
<sequence>MIKGVGLDLCEISRMEGKLTDERFLNRFFTSDEVSYIHSKGKCAAQTLAGLFAAKEALAKALGTGIAFDLKDVSVRHDEAGRPGYTLSGRVEQLAGGDRFHLSVSHDGGMAAAVCIREGQE</sequence>
<proteinExistence type="predicted"/>
<comment type="caution">
    <text evidence="1">The sequence shown here is derived from an EMBL/GenBank/DDBJ whole genome shotgun (WGS) entry which is preliminary data.</text>
</comment>
<evidence type="ECO:0000313" key="1">
    <source>
        <dbReference type="EMBL" id="SMC36776.1"/>
    </source>
</evidence>
<organism evidence="1 2">
    <name type="scientific">Aristaeella lactis</name>
    <dbReference type="NCBI Taxonomy" id="3046383"/>
    <lineage>
        <taxon>Bacteria</taxon>
        <taxon>Bacillati</taxon>
        <taxon>Bacillota</taxon>
        <taxon>Clostridia</taxon>
        <taxon>Eubacteriales</taxon>
        <taxon>Aristaeellaceae</taxon>
        <taxon>Aristaeella</taxon>
    </lineage>
</organism>
<dbReference type="Proteomes" id="UP000192328">
    <property type="component" value="Unassembled WGS sequence"/>
</dbReference>
<protein>
    <submittedName>
        <fullName evidence="1">Holo-[acyl-carrier protein] synthase</fullName>
    </submittedName>
</protein>
<accession>A0AC61PHV6</accession>
<gene>
    <name evidence="1" type="ORF">SAMN06297397_0335</name>
</gene>
<evidence type="ECO:0000313" key="2">
    <source>
        <dbReference type="Proteomes" id="UP000192328"/>
    </source>
</evidence>
<name>A0AC61PHV6_9FIRM</name>